<evidence type="ECO:0000313" key="3">
    <source>
        <dbReference type="EnsemblPlants" id="KEH24158"/>
    </source>
</evidence>
<dbReference type="EnsemblPlants" id="KEH24158">
    <property type="protein sequence ID" value="KEH24158"/>
    <property type="gene ID" value="MTR_7g105270"/>
</dbReference>
<evidence type="ECO:0008006" key="5">
    <source>
        <dbReference type="Google" id="ProtNLM"/>
    </source>
</evidence>
<organism evidence="2 4">
    <name type="scientific">Medicago truncatula</name>
    <name type="common">Barrel medic</name>
    <name type="synonym">Medicago tribuloides</name>
    <dbReference type="NCBI Taxonomy" id="3880"/>
    <lineage>
        <taxon>Eukaryota</taxon>
        <taxon>Viridiplantae</taxon>
        <taxon>Streptophyta</taxon>
        <taxon>Embryophyta</taxon>
        <taxon>Tracheophyta</taxon>
        <taxon>Spermatophyta</taxon>
        <taxon>Magnoliopsida</taxon>
        <taxon>eudicotyledons</taxon>
        <taxon>Gunneridae</taxon>
        <taxon>Pentapetalae</taxon>
        <taxon>rosids</taxon>
        <taxon>fabids</taxon>
        <taxon>Fabales</taxon>
        <taxon>Fabaceae</taxon>
        <taxon>Papilionoideae</taxon>
        <taxon>50 kb inversion clade</taxon>
        <taxon>NPAAA clade</taxon>
        <taxon>Hologalegina</taxon>
        <taxon>IRL clade</taxon>
        <taxon>Trifolieae</taxon>
        <taxon>Medicago</taxon>
    </lineage>
</organism>
<protein>
    <recommendedName>
        <fullName evidence="5">CCHC-type domain-containing protein</fullName>
    </recommendedName>
</protein>
<accession>A0A072U4T4</accession>
<reference evidence="2 4" key="2">
    <citation type="journal article" date="2014" name="BMC Genomics">
        <title>An improved genome release (version Mt4.0) for the model legume Medicago truncatula.</title>
        <authorList>
            <person name="Tang H."/>
            <person name="Krishnakumar V."/>
            <person name="Bidwell S."/>
            <person name="Rosen B."/>
            <person name="Chan A."/>
            <person name="Zhou S."/>
            <person name="Gentzbittel L."/>
            <person name="Childs K.L."/>
            <person name="Yandell M."/>
            <person name="Gundlach H."/>
            <person name="Mayer K.F."/>
            <person name="Schwartz D.C."/>
            <person name="Town C.D."/>
        </authorList>
    </citation>
    <scope>GENOME REANNOTATION</scope>
    <source>
        <strain evidence="2">A17</strain>
        <strain evidence="3 4">cv. Jemalong A17</strain>
    </source>
</reference>
<gene>
    <name evidence="2" type="ordered locus">MTR_7g105270</name>
</gene>
<dbReference type="Proteomes" id="UP000002051">
    <property type="component" value="Unassembled WGS sequence"/>
</dbReference>
<dbReference type="AlphaFoldDB" id="A0A072U4T4"/>
<dbReference type="PANTHER" id="PTHR35046:SF9">
    <property type="entry name" value="RNA-DIRECTED DNA POLYMERASE"/>
    <property type="match status" value="1"/>
</dbReference>
<feature type="compositionally biased region" description="Low complexity" evidence="1">
    <location>
        <begin position="32"/>
        <end position="41"/>
    </location>
</feature>
<keyword evidence="4" id="KW-1185">Reference proteome</keyword>
<evidence type="ECO:0000313" key="4">
    <source>
        <dbReference type="Proteomes" id="UP000002051"/>
    </source>
</evidence>
<dbReference type="PANTHER" id="PTHR35046">
    <property type="entry name" value="ZINC KNUCKLE (CCHC-TYPE) FAMILY PROTEIN"/>
    <property type="match status" value="1"/>
</dbReference>
<reference evidence="3" key="3">
    <citation type="submission" date="2015-04" db="UniProtKB">
        <authorList>
            <consortium name="EnsemblPlants"/>
        </authorList>
    </citation>
    <scope>IDENTIFICATION</scope>
    <source>
        <strain evidence="3">cv. Jemalong A17</strain>
    </source>
</reference>
<proteinExistence type="predicted"/>
<name>A0A072U4T4_MEDTR</name>
<dbReference type="HOGENOM" id="CLU_639955_0_0_1"/>
<sequence>MRRQIQQLQEIVNAQQALLEAQQKRFKDHVSGSDSSSSRSSRSQRRELHMNDIKVDIPDFEGNLQPDDFLDWLQIVERLFKYKEVPEEQKVKIVAAKLKKLASIWWENLKRKRKREGKSKIKTWEKMRQKLIRKYLPPHYYQYNFTQPQLSKKSSYRHFSPTKNQIDSHKPIFTFKPRHKTITEINTNIPKCFMCQGYGHIAIDCVNYKAVTIVNREINNIFGEEKEDIPELFEDETMGEPIYDEGYVGSDICEVFEEEGKGDPIYDEYGPDDIHEALEKEEHDEPIYDEEYVLAEYGEYLEIEKSFQTSINKDMVFNVIIDNKSGENVASNYIEEELKFRMINHQDPYKLQWLNKDYEVKVSQHSIISFSIDKNYKENVRCDVIPMDTCHTHLGRPWQYDHRALYDGYTNINTFVKYVTKEPLKDTTKLYMFRPIPKPPWEVVSMDFSLDYYGVSATFNVADLSPYFGDEEDFRLEDESSPTRGE</sequence>
<evidence type="ECO:0000256" key="1">
    <source>
        <dbReference type="SAM" id="MobiDB-lite"/>
    </source>
</evidence>
<evidence type="ECO:0000313" key="2">
    <source>
        <dbReference type="EMBL" id="KEH24158.1"/>
    </source>
</evidence>
<dbReference type="EMBL" id="CM001223">
    <property type="protein sequence ID" value="KEH24158.1"/>
    <property type="molecule type" value="Genomic_DNA"/>
</dbReference>
<reference evidence="2 4" key="1">
    <citation type="journal article" date="2011" name="Nature">
        <title>The Medicago genome provides insight into the evolution of rhizobial symbioses.</title>
        <authorList>
            <person name="Young N.D."/>
            <person name="Debelle F."/>
            <person name="Oldroyd G.E."/>
            <person name="Geurts R."/>
            <person name="Cannon S.B."/>
            <person name="Udvardi M.K."/>
            <person name="Benedito V.A."/>
            <person name="Mayer K.F."/>
            <person name="Gouzy J."/>
            <person name="Schoof H."/>
            <person name="Van de Peer Y."/>
            <person name="Proost S."/>
            <person name="Cook D.R."/>
            <person name="Meyers B.C."/>
            <person name="Spannagl M."/>
            <person name="Cheung F."/>
            <person name="De Mita S."/>
            <person name="Krishnakumar V."/>
            <person name="Gundlach H."/>
            <person name="Zhou S."/>
            <person name="Mudge J."/>
            <person name="Bharti A.K."/>
            <person name="Murray J.D."/>
            <person name="Naoumkina M.A."/>
            <person name="Rosen B."/>
            <person name="Silverstein K.A."/>
            <person name="Tang H."/>
            <person name="Rombauts S."/>
            <person name="Zhao P.X."/>
            <person name="Zhou P."/>
            <person name="Barbe V."/>
            <person name="Bardou P."/>
            <person name="Bechner M."/>
            <person name="Bellec A."/>
            <person name="Berger A."/>
            <person name="Berges H."/>
            <person name="Bidwell S."/>
            <person name="Bisseling T."/>
            <person name="Choisne N."/>
            <person name="Couloux A."/>
            <person name="Denny R."/>
            <person name="Deshpande S."/>
            <person name="Dai X."/>
            <person name="Doyle J.J."/>
            <person name="Dudez A.M."/>
            <person name="Farmer A.D."/>
            <person name="Fouteau S."/>
            <person name="Franken C."/>
            <person name="Gibelin C."/>
            <person name="Gish J."/>
            <person name="Goldstein S."/>
            <person name="Gonzalez A.J."/>
            <person name="Green P.J."/>
            <person name="Hallab A."/>
            <person name="Hartog M."/>
            <person name="Hua A."/>
            <person name="Humphray S.J."/>
            <person name="Jeong D.H."/>
            <person name="Jing Y."/>
            <person name="Jocker A."/>
            <person name="Kenton S.M."/>
            <person name="Kim D.J."/>
            <person name="Klee K."/>
            <person name="Lai H."/>
            <person name="Lang C."/>
            <person name="Lin S."/>
            <person name="Macmil S.L."/>
            <person name="Magdelenat G."/>
            <person name="Matthews L."/>
            <person name="McCorrison J."/>
            <person name="Monaghan E.L."/>
            <person name="Mun J.H."/>
            <person name="Najar F.Z."/>
            <person name="Nicholson C."/>
            <person name="Noirot C."/>
            <person name="O'Bleness M."/>
            <person name="Paule C.R."/>
            <person name="Poulain J."/>
            <person name="Prion F."/>
            <person name="Qin B."/>
            <person name="Qu C."/>
            <person name="Retzel E.F."/>
            <person name="Riddle C."/>
            <person name="Sallet E."/>
            <person name="Samain S."/>
            <person name="Samson N."/>
            <person name="Sanders I."/>
            <person name="Saurat O."/>
            <person name="Scarpelli C."/>
            <person name="Schiex T."/>
            <person name="Segurens B."/>
            <person name="Severin A.J."/>
            <person name="Sherrier D.J."/>
            <person name="Shi R."/>
            <person name="Sims S."/>
            <person name="Singer S.R."/>
            <person name="Sinharoy S."/>
            <person name="Sterck L."/>
            <person name="Viollet A."/>
            <person name="Wang B.B."/>
            <person name="Wang K."/>
            <person name="Wang M."/>
            <person name="Wang X."/>
            <person name="Warfsmann J."/>
            <person name="Weissenbach J."/>
            <person name="White D.D."/>
            <person name="White J.D."/>
            <person name="Wiley G.B."/>
            <person name="Wincker P."/>
            <person name="Xing Y."/>
            <person name="Yang L."/>
            <person name="Yao Z."/>
            <person name="Ying F."/>
            <person name="Zhai J."/>
            <person name="Zhou L."/>
            <person name="Zuber A."/>
            <person name="Denarie J."/>
            <person name="Dixon R.A."/>
            <person name="May G.D."/>
            <person name="Schwartz D.C."/>
            <person name="Rogers J."/>
            <person name="Quetier F."/>
            <person name="Town C.D."/>
            <person name="Roe B.A."/>
        </authorList>
    </citation>
    <scope>NUCLEOTIDE SEQUENCE [LARGE SCALE GENOMIC DNA]</scope>
    <source>
        <strain evidence="2">A17</strain>
        <strain evidence="3 4">cv. Jemalong A17</strain>
    </source>
</reference>
<feature type="region of interest" description="Disordered" evidence="1">
    <location>
        <begin position="26"/>
        <end position="47"/>
    </location>
</feature>